<dbReference type="AlphaFoldDB" id="A0A0F9SAW0"/>
<accession>A0A0F9SAW0</accession>
<gene>
    <name evidence="2" type="ORF">LCGC14_0542270</name>
</gene>
<comment type="caution">
    <text evidence="2">The sequence shown here is derived from an EMBL/GenBank/DDBJ whole genome shotgun (WGS) entry which is preliminary data.</text>
</comment>
<protein>
    <submittedName>
        <fullName evidence="2">Uncharacterized protein</fullName>
    </submittedName>
</protein>
<evidence type="ECO:0000313" key="2">
    <source>
        <dbReference type="EMBL" id="KKN59392.1"/>
    </source>
</evidence>
<organism evidence="2">
    <name type="scientific">marine sediment metagenome</name>
    <dbReference type="NCBI Taxonomy" id="412755"/>
    <lineage>
        <taxon>unclassified sequences</taxon>
        <taxon>metagenomes</taxon>
        <taxon>ecological metagenomes</taxon>
    </lineage>
</organism>
<feature type="compositionally biased region" description="Basic and acidic residues" evidence="1">
    <location>
        <begin position="43"/>
        <end position="55"/>
    </location>
</feature>
<evidence type="ECO:0000256" key="1">
    <source>
        <dbReference type="SAM" id="MobiDB-lite"/>
    </source>
</evidence>
<reference evidence="2" key="1">
    <citation type="journal article" date="2015" name="Nature">
        <title>Complex archaea that bridge the gap between prokaryotes and eukaryotes.</title>
        <authorList>
            <person name="Spang A."/>
            <person name="Saw J.H."/>
            <person name="Jorgensen S.L."/>
            <person name="Zaremba-Niedzwiedzka K."/>
            <person name="Martijn J."/>
            <person name="Lind A.E."/>
            <person name="van Eijk R."/>
            <person name="Schleper C."/>
            <person name="Guy L."/>
            <person name="Ettema T.J."/>
        </authorList>
    </citation>
    <scope>NUCLEOTIDE SEQUENCE</scope>
</reference>
<proteinExistence type="predicted"/>
<feature type="region of interest" description="Disordered" evidence="1">
    <location>
        <begin position="37"/>
        <end position="63"/>
    </location>
</feature>
<dbReference type="EMBL" id="LAZR01000727">
    <property type="protein sequence ID" value="KKN59392.1"/>
    <property type="molecule type" value="Genomic_DNA"/>
</dbReference>
<name>A0A0F9SAW0_9ZZZZ</name>
<sequence length="63" mass="7084">MPVQSKAQFSLMKGIAEGSVKPRGNLTVAIAKEFISGQTEDQLPERAKKQSASERRKQKRQRK</sequence>